<dbReference type="Gene3D" id="1.25.10.10">
    <property type="entry name" value="Leucine-rich Repeat Variant"/>
    <property type="match status" value="1"/>
</dbReference>
<accession>A0ABP7RN29</accession>
<dbReference type="InterPro" id="IPR011989">
    <property type="entry name" value="ARM-like"/>
</dbReference>
<evidence type="ECO:0000259" key="2">
    <source>
        <dbReference type="Pfam" id="PF13490"/>
    </source>
</evidence>
<proteinExistence type="predicted"/>
<organism evidence="3 4">
    <name type="scientific">Hymenobacter fastidiosus</name>
    <dbReference type="NCBI Taxonomy" id="486264"/>
    <lineage>
        <taxon>Bacteria</taxon>
        <taxon>Pseudomonadati</taxon>
        <taxon>Bacteroidota</taxon>
        <taxon>Cytophagia</taxon>
        <taxon>Cytophagales</taxon>
        <taxon>Hymenobacteraceae</taxon>
        <taxon>Hymenobacter</taxon>
    </lineage>
</organism>
<dbReference type="EMBL" id="BAABDJ010000006">
    <property type="protein sequence ID" value="GAA3999901.1"/>
    <property type="molecule type" value="Genomic_DNA"/>
</dbReference>
<protein>
    <recommendedName>
        <fullName evidence="2">Putative zinc-finger domain-containing protein</fullName>
    </recommendedName>
</protein>
<feature type="domain" description="Putative zinc-finger" evidence="2">
    <location>
        <begin position="5"/>
        <end position="32"/>
    </location>
</feature>
<dbReference type="Pfam" id="PF13646">
    <property type="entry name" value="HEAT_2"/>
    <property type="match status" value="1"/>
</dbReference>
<dbReference type="InterPro" id="IPR041916">
    <property type="entry name" value="Anti_sigma_zinc_sf"/>
</dbReference>
<sequence>MQPELLAWLAGDLAAADQQAVDAHLAQCPACRQELTAVRELWQAMGTLPVPEPSELLRPRFYSMLAGFQAAEQQRQRWSVAGIRERLREWWQPAYALRLAYSLALLLVGLVAGYGLKGTPAAPEVARQAPTATAAPETSRQVLLLEQLANPSAVQRLKAVSHAEELAPTNERVLAALLSTLNQDPNVNVRLAALEVLTGLTQEPIVRQGLVKSLTQQDSPLVQSALADVMVQLQDRRSVRPLRKLLQQDNLNEQVKSKIEQSIETLSGDQAPPLSDPSTHNETRNDIRPALAPIVAA</sequence>
<evidence type="ECO:0000256" key="1">
    <source>
        <dbReference type="SAM" id="MobiDB-lite"/>
    </source>
</evidence>
<gene>
    <name evidence="3" type="ORF">GCM10022408_08630</name>
</gene>
<evidence type="ECO:0000313" key="3">
    <source>
        <dbReference type="EMBL" id="GAA3999901.1"/>
    </source>
</evidence>
<dbReference type="Gene3D" id="1.10.10.1320">
    <property type="entry name" value="Anti-sigma factor, zinc-finger domain"/>
    <property type="match status" value="1"/>
</dbReference>
<dbReference type="Pfam" id="PF13490">
    <property type="entry name" value="zf-HC2"/>
    <property type="match status" value="1"/>
</dbReference>
<comment type="caution">
    <text evidence="3">The sequence shown here is derived from an EMBL/GenBank/DDBJ whole genome shotgun (WGS) entry which is preliminary data.</text>
</comment>
<reference evidence="4" key="1">
    <citation type="journal article" date="2019" name="Int. J. Syst. Evol. Microbiol.">
        <title>The Global Catalogue of Microorganisms (GCM) 10K type strain sequencing project: providing services to taxonomists for standard genome sequencing and annotation.</title>
        <authorList>
            <consortium name="The Broad Institute Genomics Platform"/>
            <consortium name="The Broad Institute Genome Sequencing Center for Infectious Disease"/>
            <person name="Wu L."/>
            <person name="Ma J."/>
        </authorList>
    </citation>
    <scope>NUCLEOTIDE SEQUENCE [LARGE SCALE GENOMIC DNA]</scope>
    <source>
        <strain evidence="4">JCM 17224</strain>
    </source>
</reference>
<keyword evidence="4" id="KW-1185">Reference proteome</keyword>
<dbReference type="InterPro" id="IPR027383">
    <property type="entry name" value="Znf_put"/>
</dbReference>
<feature type="region of interest" description="Disordered" evidence="1">
    <location>
        <begin position="264"/>
        <end position="290"/>
    </location>
</feature>
<name>A0ABP7RN29_9BACT</name>
<dbReference type="InterPro" id="IPR016024">
    <property type="entry name" value="ARM-type_fold"/>
</dbReference>
<dbReference type="SUPFAM" id="SSF48371">
    <property type="entry name" value="ARM repeat"/>
    <property type="match status" value="1"/>
</dbReference>
<dbReference type="Proteomes" id="UP001500567">
    <property type="component" value="Unassembled WGS sequence"/>
</dbReference>
<evidence type="ECO:0000313" key="4">
    <source>
        <dbReference type="Proteomes" id="UP001500567"/>
    </source>
</evidence>